<evidence type="ECO:0000259" key="2">
    <source>
        <dbReference type="PROSITE" id="PS50076"/>
    </source>
</evidence>
<feature type="transmembrane region" description="Helical" evidence="1">
    <location>
        <begin position="200"/>
        <end position="218"/>
    </location>
</feature>
<dbReference type="EMBL" id="JADGMS010000006">
    <property type="protein sequence ID" value="KAF9679457.1"/>
    <property type="molecule type" value="Genomic_DNA"/>
</dbReference>
<protein>
    <recommendedName>
        <fullName evidence="2">J domain-containing protein</fullName>
    </recommendedName>
</protein>
<dbReference type="Gene3D" id="1.10.287.110">
    <property type="entry name" value="DnaJ domain"/>
    <property type="match status" value="1"/>
</dbReference>
<feature type="domain" description="J" evidence="2">
    <location>
        <begin position="67"/>
        <end position="137"/>
    </location>
</feature>
<dbReference type="SUPFAM" id="SSF46565">
    <property type="entry name" value="Chaperone J-domain"/>
    <property type="match status" value="1"/>
</dbReference>
<evidence type="ECO:0000313" key="3">
    <source>
        <dbReference type="EMBL" id="KAF9679457.1"/>
    </source>
</evidence>
<dbReference type="SMART" id="SM00271">
    <property type="entry name" value="DnaJ"/>
    <property type="match status" value="1"/>
</dbReference>
<dbReference type="PROSITE" id="PS50076">
    <property type="entry name" value="DNAJ_2"/>
    <property type="match status" value="1"/>
</dbReference>
<dbReference type="PROSITE" id="PS00636">
    <property type="entry name" value="DNAJ_1"/>
    <property type="match status" value="1"/>
</dbReference>
<dbReference type="AlphaFoldDB" id="A0A835JX66"/>
<dbReference type="OrthoDB" id="442087at2759"/>
<evidence type="ECO:0000313" key="4">
    <source>
        <dbReference type="Proteomes" id="UP000657918"/>
    </source>
</evidence>
<accession>A0A835JX66</accession>
<keyword evidence="1" id="KW-0812">Transmembrane</keyword>
<dbReference type="FunFam" id="1.10.287.110:FF:000073">
    <property type="entry name" value="DnaJ domain protein"/>
    <property type="match status" value="1"/>
</dbReference>
<dbReference type="PRINTS" id="PR00625">
    <property type="entry name" value="JDOMAIN"/>
</dbReference>
<sequence>MISMTIGTKIQLRQKEKQTPQERKILSKKRTKKCHDCLQQSLSLLCFNSKNTHHPPQKNPETNPSMDYYKVLGINRTATKEEIKEAYRRLALEFHPDKHARSSNSVREKATLKFKQVSEAYEILRNDKKRADYNFRSSYSSSNNHTGRNYYSNNSNYNRGGYGYYHNYGNNDYDSRSYRYSNSGWNSKLESLMKFMTTRAFLLNAAFACALLGGSVVVDMGKEALWNIHNSGKSFEDAMESIKKARAHRDEDEDEA</sequence>
<name>A0A835JX66_9ROSI</name>
<dbReference type="InterPro" id="IPR050817">
    <property type="entry name" value="DjlA_DnaK_co-chaperone"/>
</dbReference>
<organism evidence="3 4">
    <name type="scientific">Salix dunnii</name>
    <dbReference type="NCBI Taxonomy" id="1413687"/>
    <lineage>
        <taxon>Eukaryota</taxon>
        <taxon>Viridiplantae</taxon>
        <taxon>Streptophyta</taxon>
        <taxon>Embryophyta</taxon>
        <taxon>Tracheophyta</taxon>
        <taxon>Spermatophyta</taxon>
        <taxon>Magnoliopsida</taxon>
        <taxon>eudicotyledons</taxon>
        <taxon>Gunneridae</taxon>
        <taxon>Pentapetalae</taxon>
        <taxon>rosids</taxon>
        <taxon>fabids</taxon>
        <taxon>Malpighiales</taxon>
        <taxon>Salicaceae</taxon>
        <taxon>Saliceae</taxon>
        <taxon>Salix</taxon>
    </lineage>
</organism>
<dbReference type="Pfam" id="PF00226">
    <property type="entry name" value="DnaJ"/>
    <property type="match status" value="1"/>
</dbReference>
<dbReference type="CDD" id="cd06257">
    <property type="entry name" value="DnaJ"/>
    <property type="match status" value="1"/>
</dbReference>
<dbReference type="PANTHER" id="PTHR24074">
    <property type="entry name" value="CO-CHAPERONE PROTEIN DJLA"/>
    <property type="match status" value="1"/>
</dbReference>
<dbReference type="InterPro" id="IPR018253">
    <property type="entry name" value="DnaJ_domain_CS"/>
</dbReference>
<reference evidence="3 4" key="1">
    <citation type="submission" date="2020-10" db="EMBL/GenBank/DDBJ databases">
        <title>Plant Genome Project.</title>
        <authorList>
            <person name="Zhang R.-G."/>
        </authorList>
    </citation>
    <scope>NUCLEOTIDE SEQUENCE [LARGE SCALE GENOMIC DNA]</scope>
    <source>
        <strain evidence="3">FAFU-HL-1</strain>
        <tissue evidence="3">Leaf</tissue>
    </source>
</reference>
<proteinExistence type="predicted"/>
<keyword evidence="1" id="KW-1133">Transmembrane helix</keyword>
<dbReference type="InterPro" id="IPR036869">
    <property type="entry name" value="J_dom_sf"/>
</dbReference>
<keyword evidence="1" id="KW-0472">Membrane</keyword>
<gene>
    <name evidence="3" type="ORF">SADUNF_Sadunf06G0017000</name>
</gene>
<dbReference type="Proteomes" id="UP000657918">
    <property type="component" value="Unassembled WGS sequence"/>
</dbReference>
<keyword evidence="4" id="KW-1185">Reference proteome</keyword>
<comment type="caution">
    <text evidence="3">The sequence shown here is derived from an EMBL/GenBank/DDBJ whole genome shotgun (WGS) entry which is preliminary data.</text>
</comment>
<evidence type="ECO:0000256" key="1">
    <source>
        <dbReference type="SAM" id="Phobius"/>
    </source>
</evidence>
<dbReference type="InterPro" id="IPR001623">
    <property type="entry name" value="DnaJ_domain"/>
</dbReference>